<dbReference type="GO" id="GO:0005737">
    <property type="term" value="C:cytoplasm"/>
    <property type="evidence" value="ECO:0007669"/>
    <property type="project" value="TreeGrafter"/>
</dbReference>
<dbReference type="GO" id="GO:0006749">
    <property type="term" value="P:glutathione metabolic process"/>
    <property type="evidence" value="ECO:0007669"/>
    <property type="project" value="TreeGrafter"/>
</dbReference>
<proteinExistence type="predicted"/>
<keyword evidence="3" id="KW-1185">Reference proteome</keyword>
<reference evidence="2" key="1">
    <citation type="submission" date="2025-08" db="UniProtKB">
        <authorList>
            <consortium name="Ensembl"/>
        </authorList>
    </citation>
    <scope>IDENTIFICATION</scope>
</reference>
<sequence>MAGRQAVKAYLDLLSQPCRALLIFIKHNKIPHTVELIALRKGEQHCCECFTKLNPMQKVPVLDDNGFILTERYGVIVVVKKRKPLYFEHLEVLSFQKLCYLNGCFYY</sequence>
<dbReference type="Ensembl" id="ENSSGRT00000006825.1">
    <property type="protein sequence ID" value="ENSSGRP00000006286.1"/>
    <property type="gene ID" value="ENSSGRG00000004222.1"/>
</dbReference>
<reference evidence="2" key="2">
    <citation type="submission" date="2025-09" db="UniProtKB">
        <authorList>
            <consortium name="Ensembl"/>
        </authorList>
    </citation>
    <scope>IDENTIFICATION</scope>
</reference>
<dbReference type="InParanoid" id="A0A672K5B8"/>
<dbReference type="InterPro" id="IPR004045">
    <property type="entry name" value="Glutathione_S-Trfase_N"/>
</dbReference>
<organism evidence="2 3">
    <name type="scientific">Sinocyclocheilus grahami</name>
    <name type="common">Dianchi golden-line fish</name>
    <name type="synonym">Barbus grahami</name>
    <dbReference type="NCBI Taxonomy" id="75366"/>
    <lineage>
        <taxon>Eukaryota</taxon>
        <taxon>Metazoa</taxon>
        <taxon>Chordata</taxon>
        <taxon>Craniata</taxon>
        <taxon>Vertebrata</taxon>
        <taxon>Euteleostomi</taxon>
        <taxon>Actinopterygii</taxon>
        <taxon>Neopterygii</taxon>
        <taxon>Teleostei</taxon>
        <taxon>Ostariophysi</taxon>
        <taxon>Cypriniformes</taxon>
        <taxon>Cyprinidae</taxon>
        <taxon>Cyprininae</taxon>
        <taxon>Sinocyclocheilus</taxon>
    </lineage>
</organism>
<evidence type="ECO:0000313" key="2">
    <source>
        <dbReference type="Ensembl" id="ENSSGRP00000006286.1"/>
    </source>
</evidence>
<feature type="domain" description="GST N-terminal" evidence="1">
    <location>
        <begin position="5"/>
        <end position="87"/>
    </location>
</feature>
<dbReference type="Proteomes" id="UP000472262">
    <property type="component" value="Unassembled WGS sequence"/>
</dbReference>
<dbReference type="Gene3D" id="3.40.30.10">
    <property type="entry name" value="Glutaredoxin"/>
    <property type="match status" value="1"/>
</dbReference>
<dbReference type="Pfam" id="PF02798">
    <property type="entry name" value="GST_N"/>
    <property type="match status" value="1"/>
</dbReference>
<dbReference type="PANTHER" id="PTHR43917:SF10">
    <property type="entry name" value="GLUTATHIONE TRANSFERASE"/>
    <property type="match status" value="1"/>
</dbReference>
<dbReference type="SUPFAM" id="SSF52833">
    <property type="entry name" value="Thioredoxin-like"/>
    <property type="match status" value="1"/>
</dbReference>
<evidence type="ECO:0000259" key="1">
    <source>
        <dbReference type="PROSITE" id="PS50404"/>
    </source>
</evidence>
<dbReference type="OMA" id="TIMSQYS"/>
<accession>A0A672K5B8</accession>
<dbReference type="AlphaFoldDB" id="A0A672K5B8"/>
<name>A0A672K5B8_SINGR</name>
<dbReference type="PROSITE" id="PS50404">
    <property type="entry name" value="GST_NTER"/>
    <property type="match status" value="1"/>
</dbReference>
<protein>
    <submittedName>
        <fullName evidence="2">Glutathione S-transferase theta 2</fullName>
    </submittedName>
</protein>
<dbReference type="GO" id="GO:0004364">
    <property type="term" value="F:glutathione transferase activity"/>
    <property type="evidence" value="ECO:0007669"/>
    <property type="project" value="TreeGrafter"/>
</dbReference>
<dbReference type="InterPro" id="IPR036249">
    <property type="entry name" value="Thioredoxin-like_sf"/>
</dbReference>
<dbReference type="InterPro" id="IPR051369">
    <property type="entry name" value="GST_Theta"/>
</dbReference>
<dbReference type="PANTHER" id="PTHR43917">
    <property type="match status" value="1"/>
</dbReference>
<evidence type="ECO:0000313" key="3">
    <source>
        <dbReference type="Proteomes" id="UP000472262"/>
    </source>
</evidence>